<dbReference type="EMBL" id="BSYO01000018">
    <property type="protein sequence ID" value="GMH17742.1"/>
    <property type="molecule type" value="Genomic_DNA"/>
</dbReference>
<comment type="caution">
    <text evidence="2">The sequence shown here is derived from an EMBL/GenBank/DDBJ whole genome shotgun (WGS) entry which is preliminary data.</text>
</comment>
<name>A0AAD3XU95_NEPGR</name>
<keyword evidence="3" id="KW-1185">Reference proteome</keyword>
<gene>
    <name evidence="2" type="ORF">Nepgr_019583</name>
</gene>
<proteinExistence type="predicted"/>
<evidence type="ECO:0000313" key="2">
    <source>
        <dbReference type="EMBL" id="GMH17742.1"/>
    </source>
</evidence>
<evidence type="ECO:0000313" key="3">
    <source>
        <dbReference type="Proteomes" id="UP001279734"/>
    </source>
</evidence>
<evidence type="ECO:0000256" key="1">
    <source>
        <dbReference type="SAM" id="MobiDB-lite"/>
    </source>
</evidence>
<accession>A0AAD3XU95</accession>
<sequence>MGNVLKKLLELDRNLRTLQERSSVGDRLVALDEDRLKGDYRRALRTEEATEDHKGPQRAWLNQRKSRASPKTKSQRTLANPRAEVRKEDA</sequence>
<dbReference type="AlphaFoldDB" id="A0AAD3XU95"/>
<feature type="compositionally biased region" description="Basic and acidic residues" evidence="1">
    <location>
        <begin position="46"/>
        <end position="55"/>
    </location>
</feature>
<protein>
    <submittedName>
        <fullName evidence="2">Uncharacterized protein</fullName>
    </submittedName>
</protein>
<reference evidence="2" key="1">
    <citation type="submission" date="2023-05" db="EMBL/GenBank/DDBJ databases">
        <title>Nepenthes gracilis genome sequencing.</title>
        <authorList>
            <person name="Fukushima K."/>
        </authorList>
    </citation>
    <scope>NUCLEOTIDE SEQUENCE</scope>
    <source>
        <strain evidence="2">SING2019-196</strain>
    </source>
</reference>
<dbReference type="Proteomes" id="UP001279734">
    <property type="component" value="Unassembled WGS sequence"/>
</dbReference>
<feature type="region of interest" description="Disordered" evidence="1">
    <location>
        <begin position="46"/>
        <end position="90"/>
    </location>
</feature>
<feature type="compositionally biased region" description="Basic residues" evidence="1">
    <location>
        <begin position="64"/>
        <end position="74"/>
    </location>
</feature>
<organism evidence="2 3">
    <name type="scientific">Nepenthes gracilis</name>
    <name type="common">Slender pitcher plant</name>
    <dbReference type="NCBI Taxonomy" id="150966"/>
    <lineage>
        <taxon>Eukaryota</taxon>
        <taxon>Viridiplantae</taxon>
        <taxon>Streptophyta</taxon>
        <taxon>Embryophyta</taxon>
        <taxon>Tracheophyta</taxon>
        <taxon>Spermatophyta</taxon>
        <taxon>Magnoliopsida</taxon>
        <taxon>eudicotyledons</taxon>
        <taxon>Gunneridae</taxon>
        <taxon>Pentapetalae</taxon>
        <taxon>Caryophyllales</taxon>
        <taxon>Nepenthaceae</taxon>
        <taxon>Nepenthes</taxon>
    </lineage>
</organism>